<reference evidence="1" key="1">
    <citation type="submission" date="2022-07" db="EMBL/GenBank/DDBJ databases">
        <title>Ectorhizobium quercum gen.nov., sp. nov.</title>
        <authorList>
            <person name="Ma T."/>
            <person name="Li Y."/>
        </authorList>
    </citation>
    <scope>NUCLEOTIDE SEQUENCE</scope>
    <source>
        <strain evidence="1">BDR2-2</strain>
    </source>
</reference>
<keyword evidence="2" id="KW-1185">Reference proteome</keyword>
<accession>A0AAE3MZP1</accession>
<gene>
    <name evidence="1" type="ORF">NOF55_09105</name>
</gene>
<evidence type="ECO:0000313" key="2">
    <source>
        <dbReference type="Proteomes" id="UP001208771"/>
    </source>
</evidence>
<dbReference type="EMBL" id="JANFPI010000003">
    <property type="protein sequence ID" value="MCX8997261.1"/>
    <property type="molecule type" value="Genomic_DNA"/>
</dbReference>
<dbReference type="PANTHER" id="PTHR43857">
    <property type="entry name" value="BLR7761 PROTEIN"/>
    <property type="match status" value="1"/>
</dbReference>
<comment type="caution">
    <text evidence="1">The sequence shown here is derived from an EMBL/GenBank/DDBJ whole genome shotgun (WGS) entry which is preliminary data.</text>
</comment>
<name>A0AAE3MZP1_9HYPH</name>
<dbReference type="SUPFAM" id="SSF55298">
    <property type="entry name" value="YjgF-like"/>
    <property type="match status" value="1"/>
</dbReference>
<dbReference type="CDD" id="cd06154">
    <property type="entry name" value="YjgF_YER057c_UK114_like_6"/>
    <property type="match status" value="1"/>
</dbReference>
<dbReference type="InterPro" id="IPR035959">
    <property type="entry name" value="RutC-like_sf"/>
</dbReference>
<dbReference type="Proteomes" id="UP001208771">
    <property type="component" value="Unassembled WGS sequence"/>
</dbReference>
<evidence type="ECO:0000313" key="1">
    <source>
        <dbReference type="EMBL" id="MCX8997261.1"/>
    </source>
</evidence>
<dbReference type="AlphaFoldDB" id="A0AAE3MZP1"/>
<sequence>MSELEVVKIKTGSPYEEKVSYSRVTMVGDMIFVANTAGIDYKTRVMSPDPREQTLQCFRNIEAALASVGAGLADVVRSRVAIPRAEDREAVMAVLGEKFRGIDPASTITATPLAGEYRVEIEVTAHRGVGKAQARYVRIDI</sequence>
<dbReference type="RefSeq" id="WP_306411054.1">
    <property type="nucleotide sequence ID" value="NZ_JANFPI010000003.1"/>
</dbReference>
<proteinExistence type="predicted"/>
<dbReference type="PANTHER" id="PTHR43857:SF1">
    <property type="entry name" value="YJGH FAMILY PROTEIN"/>
    <property type="match status" value="1"/>
</dbReference>
<dbReference type="InterPro" id="IPR006175">
    <property type="entry name" value="YjgF/YER057c/UK114"/>
</dbReference>
<protein>
    <submittedName>
        <fullName evidence="1">RidA family protein</fullName>
    </submittedName>
</protein>
<dbReference type="Pfam" id="PF01042">
    <property type="entry name" value="Ribonuc_L-PSP"/>
    <property type="match status" value="1"/>
</dbReference>
<dbReference type="Gene3D" id="3.30.1330.40">
    <property type="entry name" value="RutC-like"/>
    <property type="match status" value="1"/>
</dbReference>
<organism evidence="1 2">
    <name type="scientific">Ectorhizobium quercum</name>
    <dbReference type="NCBI Taxonomy" id="2965071"/>
    <lineage>
        <taxon>Bacteria</taxon>
        <taxon>Pseudomonadati</taxon>
        <taxon>Pseudomonadota</taxon>
        <taxon>Alphaproteobacteria</taxon>
        <taxon>Hyphomicrobiales</taxon>
        <taxon>Rhizobiaceae</taxon>
        <taxon>Ectorhizobium</taxon>
    </lineage>
</organism>